<comment type="catalytic activity">
    <reaction evidence="8">
        <text>beta-D-glucose 1-phosphate = beta-D-glucose 6-phosphate</text>
        <dbReference type="Rhea" id="RHEA:20113"/>
        <dbReference type="ChEBI" id="CHEBI:57684"/>
        <dbReference type="ChEBI" id="CHEBI:58247"/>
        <dbReference type="EC" id="5.4.2.6"/>
    </reaction>
</comment>
<reference evidence="11 12" key="2">
    <citation type="submission" date="2016-12" db="EMBL/GenBank/DDBJ databases">
        <title>Draft Genome Sequence of Cystobacter ferrugineus Strain Cbfe23.</title>
        <authorList>
            <person name="Akbar S."/>
            <person name="Dowd S.E."/>
            <person name="Stevens D.C."/>
        </authorList>
    </citation>
    <scope>NUCLEOTIDE SEQUENCE [LARGE SCALE GENOMIC DNA]</scope>
    <source>
        <strain evidence="11 12">Cbfe23</strain>
    </source>
</reference>
<evidence type="ECO:0000313" key="12">
    <source>
        <dbReference type="Proteomes" id="UP000182229"/>
    </source>
</evidence>
<gene>
    <name evidence="11" type="ORF">BON30_14185</name>
</gene>
<dbReference type="Gene3D" id="3.40.50.1000">
    <property type="entry name" value="HAD superfamily/HAD-like"/>
    <property type="match status" value="1"/>
</dbReference>
<evidence type="ECO:0000256" key="7">
    <source>
        <dbReference type="ARBA" id="ARBA00023277"/>
    </source>
</evidence>
<keyword evidence="5" id="KW-0460">Magnesium</keyword>
<dbReference type="PANTHER" id="PTHR46193">
    <property type="entry name" value="6-PHOSPHOGLUCONATE PHOSPHATASE"/>
    <property type="match status" value="1"/>
</dbReference>
<dbReference type="SFLD" id="SFLDG01129">
    <property type="entry name" value="C1.5:_HAD__Beta-PGM__Phosphata"/>
    <property type="match status" value="1"/>
</dbReference>
<accession>A0A1L9BD63</accession>
<name>A0A1L9BD63_9BACT</name>
<dbReference type="RefSeq" id="WP_071898831.1">
    <property type="nucleotide sequence ID" value="NZ_MPIN01000003.1"/>
</dbReference>
<dbReference type="STRING" id="83449.BON30_14185"/>
<dbReference type="NCBIfam" id="TIGR01509">
    <property type="entry name" value="HAD-SF-IA-v3"/>
    <property type="match status" value="1"/>
</dbReference>
<comment type="caution">
    <text evidence="11">The sequence shown here is derived from an EMBL/GenBank/DDBJ whole genome shotgun (WGS) entry which is preliminary data.</text>
</comment>
<dbReference type="PANTHER" id="PTHR46193:SF18">
    <property type="entry name" value="HEXITOL PHOSPHATASE B"/>
    <property type="match status" value="1"/>
</dbReference>
<dbReference type="InterPro" id="IPR051600">
    <property type="entry name" value="Beta-PGM-like"/>
</dbReference>
<evidence type="ECO:0000256" key="2">
    <source>
        <dbReference type="ARBA" id="ARBA00006171"/>
    </source>
</evidence>
<keyword evidence="3" id="KW-0597">Phosphoprotein</keyword>
<evidence type="ECO:0000256" key="8">
    <source>
        <dbReference type="ARBA" id="ARBA00044926"/>
    </source>
</evidence>
<evidence type="ECO:0000256" key="5">
    <source>
        <dbReference type="ARBA" id="ARBA00022842"/>
    </source>
</evidence>
<dbReference type="InterPro" id="IPR023214">
    <property type="entry name" value="HAD_sf"/>
</dbReference>
<reference evidence="12" key="1">
    <citation type="submission" date="2016-11" db="EMBL/GenBank/DDBJ databases">
        <authorList>
            <person name="Shukria A."/>
            <person name="Stevens D.C."/>
        </authorList>
    </citation>
    <scope>NUCLEOTIDE SEQUENCE [LARGE SCALE GENOMIC DNA]</scope>
    <source>
        <strain evidence="12">Cbfe23</strain>
    </source>
</reference>
<dbReference type="Gene3D" id="1.10.150.240">
    <property type="entry name" value="Putative phosphatase, domain 2"/>
    <property type="match status" value="1"/>
</dbReference>
<dbReference type="NCBIfam" id="TIGR02009">
    <property type="entry name" value="PGMB-YQAB-SF"/>
    <property type="match status" value="1"/>
</dbReference>
<proteinExistence type="inferred from homology"/>
<evidence type="ECO:0000256" key="3">
    <source>
        <dbReference type="ARBA" id="ARBA00022553"/>
    </source>
</evidence>
<dbReference type="EC" id="5.4.2.6" evidence="9"/>
<protein>
    <recommendedName>
        <fullName evidence="10">Beta-phosphoglucomutase</fullName>
        <ecNumber evidence="9">5.4.2.6</ecNumber>
    </recommendedName>
</protein>
<evidence type="ECO:0000313" key="11">
    <source>
        <dbReference type="EMBL" id="OJH40197.1"/>
    </source>
</evidence>
<keyword evidence="6" id="KW-0413">Isomerase</keyword>
<evidence type="ECO:0000256" key="1">
    <source>
        <dbReference type="ARBA" id="ARBA00001946"/>
    </source>
</evidence>
<dbReference type="Pfam" id="PF00702">
    <property type="entry name" value="Hydrolase"/>
    <property type="match status" value="1"/>
</dbReference>
<dbReference type="EMBL" id="MPIN01000003">
    <property type="protein sequence ID" value="OJH40197.1"/>
    <property type="molecule type" value="Genomic_DNA"/>
</dbReference>
<dbReference type="InterPro" id="IPR010976">
    <property type="entry name" value="B-phosphoglucomutase_hydrolase"/>
</dbReference>
<dbReference type="AlphaFoldDB" id="A0A1L9BD63"/>
<keyword evidence="4" id="KW-0479">Metal-binding</keyword>
<dbReference type="GO" id="GO:0008801">
    <property type="term" value="F:beta-phosphoglucomutase activity"/>
    <property type="evidence" value="ECO:0007669"/>
    <property type="project" value="UniProtKB-EC"/>
</dbReference>
<dbReference type="InterPro" id="IPR036412">
    <property type="entry name" value="HAD-like_sf"/>
</dbReference>
<sequence>MSSPDPVVVILSRGQLDAVLFDLDGVVTQTALVHAAAWKRLFDTYLWKQAADPVRDFRPFTQEDYRRYVDGRPRLEGIRCFLASRGLSLPEGSSADGPDAETVHGLGKRKNAWFLEELERRGVEVDPAAVELLERLRAAGLRTAVVTSSRNGAAVLRLGGLEHLFDARVDGVEAGKLGLAGKPAPDTFLEGARRLGAAPARTAVFEDAQAGVRAGHLGGFALVIGVRRSGEAGALLRAGAHVEVEELSAVRVEGVAPLRPEFHAAGATP</sequence>
<keyword evidence="12" id="KW-1185">Reference proteome</keyword>
<comment type="similarity">
    <text evidence="2">Belongs to the HAD-like hydrolase superfamily. CbbY/CbbZ/Gph/YieH family.</text>
</comment>
<evidence type="ECO:0000256" key="10">
    <source>
        <dbReference type="ARBA" id="ARBA00044991"/>
    </source>
</evidence>
<dbReference type="GO" id="GO:0046872">
    <property type="term" value="F:metal ion binding"/>
    <property type="evidence" value="ECO:0007669"/>
    <property type="project" value="UniProtKB-KW"/>
</dbReference>
<dbReference type="OrthoDB" id="414934at2"/>
<dbReference type="Proteomes" id="UP000182229">
    <property type="component" value="Unassembled WGS sequence"/>
</dbReference>
<evidence type="ECO:0000256" key="4">
    <source>
        <dbReference type="ARBA" id="ARBA00022723"/>
    </source>
</evidence>
<evidence type="ECO:0000256" key="6">
    <source>
        <dbReference type="ARBA" id="ARBA00023235"/>
    </source>
</evidence>
<evidence type="ECO:0000256" key="9">
    <source>
        <dbReference type="ARBA" id="ARBA00044968"/>
    </source>
</evidence>
<keyword evidence="7" id="KW-0119">Carbohydrate metabolism</keyword>
<comment type="cofactor">
    <cofactor evidence="1">
        <name>Mg(2+)</name>
        <dbReference type="ChEBI" id="CHEBI:18420"/>
    </cofactor>
</comment>
<dbReference type="SUPFAM" id="SSF56784">
    <property type="entry name" value="HAD-like"/>
    <property type="match status" value="1"/>
</dbReference>
<organism evidence="11 12">
    <name type="scientific">Cystobacter ferrugineus</name>
    <dbReference type="NCBI Taxonomy" id="83449"/>
    <lineage>
        <taxon>Bacteria</taxon>
        <taxon>Pseudomonadati</taxon>
        <taxon>Myxococcota</taxon>
        <taxon>Myxococcia</taxon>
        <taxon>Myxococcales</taxon>
        <taxon>Cystobacterineae</taxon>
        <taxon>Archangiaceae</taxon>
        <taxon>Cystobacter</taxon>
    </lineage>
</organism>
<dbReference type="InterPro" id="IPR006439">
    <property type="entry name" value="HAD-SF_hydro_IA"/>
</dbReference>
<dbReference type="InterPro" id="IPR023198">
    <property type="entry name" value="PGP-like_dom2"/>
</dbReference>
<dbReference type="SFLD" id="SFLDS00003">
    <property type="entry name" value="Haloacid_Dehalogenase"/>
    <property type="match status" value="1"/>
</dbReference>